<comment type="caution">
    <text evidence="3">The sequence shown here is derived from an EMBL/GenBank/DDBJ whole genome shotgun (WGS) entry which is preliminary data.</text>
</comment>
<organism evidence="3 4">
    <name type="scientific">Phormidium pseudopriestleyi FRX01</name>
    <dbReference type="NCBI Taxonomy" id="1759528"/>
    <lineage>
        <taxon>Bacteria</taxon>
        <taxon>Bacillati</taxon>
        <taxon>Cyanobacteriota</taxon>
        <taxon>Cyanophyceae</taxon>
        <taxon>Oscillatoriophycideae</taxon>
        <taxon>Oscillatoriales</taxon>
        <taxon>Oscillatoriaceae</taxon>
        <taxon>Phormidium</taxon>
    </lineage>
</organism>
<evidence type="ECO:0000256" key="1">
    <source>
        <dbReference type="SAM" id="MobiDB-lite"/>
    </source>
</evidence>
<evidence type="ECO:0000313" key="4">
    <source>
        <dbReference type="Proteomes" id="UP000664844"/>
    </source>
</evidence>
<feature type="compositionally biased region" description="Acidic residues" evidence="1">
    <location>
        <begin position="12"/>
        <end position="25"/>
    </location>
</feature>
<dbReference type="PANTHER" id="PTHR39639">
    <property type="entry name" value="CHROMOSOME 16, WHOLE GENOME SHOTGUN SEQUENCE"/>
    <property type="match status" value="1"/>
</dbReference>
<dbReference type="EMBL" id="JAFLQW010000462">
    <property type="protein sequence ID" value="MBO0350832.1"/>
    <property type="molecule type" value="Genomic_DNA"/>
</dbReference>
<evidence type="ECO:0000313" key="3">
    <source>
        <dbReference type="EMBL" id="MBO0350832.1"/>
    </source>
</evidence>
<dbReference type="InterPro" id="IPR004919">
    <property type="entry name" value="GmrSD_N"/>
</dbReference>
<gene>
    <name evidence="3" type="ORF">J0895_17525</name>
</gene>
<dbReference type="RefSeq" id="WP_207089304.1">
    <property type="nucleotide sequence ID" value="NZ_JAFLQW010000462.1"/>
</dbReference>
<feature type="domain" description="GmrSD restriction endonucleases N-terminal" evidence="2">
    <location>
        <begin position="64"/>
        <end position="196"/>
    </location>
</feature>
<dbReference type="PANTHER" id="PTHR39639:SF1">
    <property type="entry name" value="DUF262 DOMAIN-CONTAINING PROTEIN"/>
    <property type="match status" value="1"/>
</dbReference>
<dbReference type="Pfam" id="PF03235">
    <property type="entry name" value="GmrSD_N"/>
    <property type="match status" value="1"/>
</dbReference>
<name>A0ABS3FWV3_9CYAN</name>
<sequence length="385" mass="45256">MLEDGLGTQVEDSQELLEDQFEEEDEEELEEELTIPVKDRKLVTHPYDFVIRSLKAQIDDQTLVLADKFQRRQVWDQTKCSRLIESLLLNVPIPVCYFAELDDGSYSVIDGQQRLTAIYRFLNNEFPLRALKILPDINRKQFEDLEVSYQRLLMSRTIRCIVILKESHPDIKFDVFERLNTGFVPLNAQEIRNSVYRGKLNDLILELSEDEVFQKTRRVLNIDKRMQDCEMILRFFAFFFDPIAYRGTLSKFLDQYLEQGIYFDDETIEHHREIFRKTIDDVFAVFDDGAFRRYTPDTGWEKSINRAIYDVIMLSFAYVSSEDIRSSKTEIIEALKKVCQDPAFSEAITSSTKNRDRIQTRIDKWRDAMAEIGLDVPKIKIGKDS</sequence>
<keyword evidence="4" id="KW-1185">Reference proteome</keyword>
<feature type="region of interest" description="Disordered" evidence="1">
    <location>
        <begin position="1"/>
        <end position="25"/>
    </location>
</feature>
<dbReference type="Proteomes" id="UP000664844">
    <property type="component" value="Unassembled WGS sequence"/>
</dbReference>
<reference evidence="3 4" key="1">
    <citation type="submission" date="2021-03" db="EMBL/GenBank/DDBJ databases">
        <title>Metabolic Capacity of the Antarctic Cyanobacterium Phormidium pseudopriestleyi that Sustains Oxygenic Photosynthesis in the Presence of Hydrogen Sulfide.</title>
        <authorList>
            <person name="Lumian J.E."/>
            <person name="Jungblut A.D."/>
            <person name="Dillon M.L."/>
            <person name="Hawes I."/>
            <person name="Doran P.T."/>
            <person name="Mackey T.J."/>
            <person name="Dick G.J."/>
            <person name="Grettenberger C.L."/>
            <person name="Sumner D.Y."/>
        </authorList>
    </citation>
    <scope>NUCLEOTIDE SEQUENCE [LARGE SCALE GENOMIC DNA]</scope>
    <source>
        <strain evidence="3 4">FRX01</strain>
    </source>
</reference>
<protein>
    <submittedName>
        <fullName evidence="3">DUF262 domain-containing protein</fullName>
    </submittedName>
</protein>
<evidence type="ECO:0000259" key="2">
    <source>
        <dbReference type="Pfam" id="PF03235"/>
    </source>
</evidence>
<accession>A0ABS3FWV3</accession>
<proteinExistence type="predicted"/>